<feature type="domain" description="Transketolase-like pyrimidine-binding" evidence="5">
    <location>
        <begin position="201"/>
        <end position="380"/>
    </location>
</feature>
<evidence type="ECO:0000256" key="3">
    <source>
        <dbReference type="ARBA" id="ARBA00023002"/>
    </source>
</evidence>
<dbReference type="Gene3D" id="3.40.50.11610">
    <property type="entry name" value="Multifunctional 2-oxoglutarate metabolism enzyme, C-terminal domain"/>
    <property type="match status" value="1"/>
</dbReference>
<dbReference type="GO" id="GO:0004591">
    <property type="term" value="F:oxoglutarate dehydrogenase (succinyl-transferring) activity"/>
    <property type="evidence" value="ECO:0007669"/>
    <property type="project" value="TreeGrafter"/>
</dbReference>
<dbReference type="PANTHER" id="PTHR23152:SF4">
    <property type="entry name" value="2-OXOADIPATE DEHYDROGENASE COMPLEX COMPONENT E1"/>
    <property type="match status" value="1"/>
</dbReference>
<dbReference type="SUPFAM" id="SSF52518">
    <property type="entry name" value="Thiamin diphosphate-binding fold (THDP-binding)"/>
    <property type="match status" value="2"/>
</dbReference>
<evidence type="ECO:0000256" key="4">
    <source>
        <dbReference type="ARBA" id="ARBA00023052"/>
    </source>
</evidence>
<dbReference type="InterPro" id="IPR011603">
    <property type="entry name" value="2oxoglutarate_DH_E1"/>
</dbReference>
<dbReference type="GO" id="GO:0006099">
    <property type="term" value="P:tricarboxylic acid cycle"/>
    <property type="evidence" value="ECO:0007669"/>
    <property type="project" value="TreeGrafter"/>
</dbReference>
<dbReference type="PANTHER" id="PTHR23152">
    <property type="entry name" value="2-OXOGLUTARATE DEHYDROGENASE"/>
    <property type="match status" value="1"/>
</dbReference>
<dbReference type="FunFam" id="3.40.50.12470:FF:000003">
    <property type="entry name" value="2-oxoglutarate dehydrogenase E1 component"/>
    <property type="match status" value="1"/>
</dbReference>
<dbReference type="SMART" id="SM00861">
    <property type="entry name" value="Transket_pyr"/>
    <property type="match status" value="1"/>
</dbReference>
<keyword evidence="4" id="KW-0786">Thiamine pyrophosphate</keyword>
<dbReference type="Pfam" id="PF16870">
    <property type="entry name" value="OxoGdeHyase_C"/>
    <property type="match status" value="1"/>
</dbReference>
<dbReference type="Gene3D" id="3.40.50.970">
    <property type="match status" value="1"/>
</dbReference>
<evidence type="ECO:0000259" key="5">
    <source>
        <dbReference type="SMART" id="SM00861"/>
    </source>
</evidence>
<keyword evidence="7" id="KW-1185">Reference proteome</keyword>
<dbReference type="InterPro" id="IPR005475">
    <property type="entry name" value="Transketolase-like_Pyr-bd"/>
</dbReference>
<dbReference type="Gene3D" id="3.40.50.12470">
    <property type="match status" value="2"/>
</dbReference>
<comment type="cofactor">
    <cofactor evidence="1">
        <name>thiamine diphosphate</name>
        <dbReference type="ChEBI" id="CHEBI:58937"/>
    </cofactor>
</comment>
<proteinExistence type="inferred from homology"/>
<evidence type="ECO:0000313" key="6">
    <source>
        <dbReference type="EnsemblPlants" id="AUR62044237-RA:cds"/>
    </source>
</evidence>
<reference evidence="6" key="1">
    <citation type="journal article" date="2017" name="Nature">
        <title>The genome of Chenopodium quinoa.</title>
        <authorList>
            <person name="Jarvis D.E."/>
            <person name="Ho Y.S."/>
            <person name="Lightfoot D.J."/>
            <person name="Schmoeckel S.M."/>
            <person name="Li B."/>
            <person name="Borm T.J.A."/>
            <person name="Ohyanagi H."/>
            <person name="Mineta K."/>
            <person name="Michell C.T."/>
            <person name="Saber N."/>
            <person name="Kharbatia N.M."/>
            <person name="Rupper R.R."/>
            <person name="Sharp A.R."/>
            <person name="Dally N."/>
            <person name="Boughton B.A."/>
            <person name="Woo Y.H."/>
            <person name="Gao G."/>
            <person name="Schijlen E.G.W.M."/>
            <person name="Guo X."/>
            <person name="Momin A.A."/>
            <person name="Negrao S."/>
            <person name="Al-Babili S."/>
            <person name="Gehring C."/>
            <person name="Roessner U."/>
            <person name="Jung C."/>
            <person name="Murphy K."/>
            <person name="Arold S.T."/>
            <person name="Gojobori T."/>
            <person name="van der Linden C.G."/>
            <person name="van Loo E.N."/>
            <person name="Jellen E.N."/>
            <person name="Maughan P.J."/>
            <person name="Tester M."/>
        </authorList>
    </citation>
    <scope>NUCLEOTIDE SEQUENCE [LARGE SCALE GENOMIC DNA]</scope>
    <source>
        <strain evidence="6">cv. PI 614886</strain>
    </source>
</reference>
<dbReference type="GO" id="GO:0045252">
    <property type="term" value="C:oxoglutarate dehydrogenase complex"/>
    <property type="evidence" value="ECO:0007669"/>
    <property type="project" value="TreeGrafter"/>
</dbReference>
<dbReference type="OMA" id="QAPYSIC"/>
<evidence type="ECO:0000256" key="1">
    <source>
        <dbReference type="ARBA" id="ARBA00001964"/>
    </source>
</evidence>
<name>A0A803NDP0_CHEQI</name>
<organism evidence="6 7">
    <name type="scientific">Chenopodium quinoa</name>
    <name type="common">Quinoa</name>
    <dbReference type="NCBI Taxonomy" id="63459"/>
    <lineage>
        <taxon>Eukaryota</taxon>
        <taxon>Viridiplantae</taxon>
        <taxon>Streptophyta</taxon>
        <taxon>Embryophyta</taxon>
        <taxon>Tracheophyta</taxon>
        <taxon>Spermatophyta</taxon>
        <taxon>Magnoliopsida</taxon>
        <taxon>eudicotyledons</taxon>
        <taxon>Gunneridae</taxon>
        <taxon>Pentapetalae</taxon>
        <taxon>Caryophyllales</taxon>
        <taxon>Chenopodiaceae</taxon>
        <taxon>Chenopodioideae</taxon>
        <taxon>Atripliceae</taxon>
        <taxon>Chenopodium</taxon>
    </lineage>
</organism>
<dbReference type="Gramene" id="AUR62044237-RA">
    <property type="protein sequence ID" value="AUR62044237-RA:cds"/>
    <property type="gene ID" value="AUR62044237"/>
</dbReference>
<evidence type="ECO:0000256" key="2">
    <source>
        <dbReference type="ARBA" id="ARBA00006936"/>
    </source>
</evidence>
<sequence>AFTTDPRAGRSSQYCTDVAKALNAPIFHVNGDDLEAVVHVCELAAEWRQTFHSDVVVDIVCYRRFGHNEIDEPSFTQPKMYKVIRSHPSALEMYKKKVLDAGEMSKEVIDQIQKKVITILNEEFDASKDHVAKKREWLSAYWLGFKSPEQLSRIRNTGVQPEILKNVGKAITTLPETFKPTKAVKRIYEQRAQMIETGEGIDWAVGEALAFATLLVEGNHVRLSGQDVERGTFSHRHSVLHDQETGEKYCPLDHVNINQNDEMFTVSNSSLSEFGVLGFELGYSMENPNSLFLSSGEAKWLRQTGLVVLLPHGYDGQGPEHSSARLERFLQMSDDHPYVIPEMEPHNGSRSRNAIGKLSIYTGSSAKPLIVMSPKNLLRHKECKSNLSEFDDVQGHPGFDKQGTRFKRLIKDQNMHSDREEGIRRLILCSGKFINYVGVLVNSLFLTLKLCRFTTSLMNTGRKKIAVMLPSVEWSNFCPFPYDLVQRELNRYPNAEVVWCQEEPMNMGAYSYIAPRLCTAMKSVNRGTADDIKYVGRLPSAATATGFISVHSREQTELVQKALQPEPIPFP</sequence>
<dbReference type="InterPro" id="IPR029061">
    <property type="entry name" value="THDP-binding"/>
</dbReference>
<dbReference type="Pfam" id="PF00676">
    <property type="entry name" value="E1_dh"/>
    <property type="match status" value="1"/>
</dbReference>
<accession>A0A803NDP0</accession>
<dbReference type="InterPro" id="IPR031717">
    <property type="entry name" value="ODO-1/KGD_C"/>
</dbReference>
<dbReference type="GO" id="GO:0030976">
    <property type="term" value="F:thiamine pyrophosphate binding"/>
    <property type="evidence" value="ECO:0007669"/>
    <property type="project" value="InterPro"/>
</dbReference>
<reference evidence="6" key="2">
    <citation type="submission" date="2021-03" db="UniProtKB">
        <authorList>
            <consortium name="EnsemblPlants"/>
        </authorList>
    </citation>
    <scope>IDENTIFICATION</scope>
</reference>
<dbReference type="Proteomes" id="UP000596660">
    <property type="component" value="Unplaced"/>
</dbReference>
<dbReference type="InterPro" id="IPR042179">
    <property type="entry name" value="KGD_C_sf"/>
</dbReference>
<evidence type="ECO:0000313" key="7">
    <source>
        <dbReference type="Proteomes" id="UP000596660"/>
    </source>
</evidence>
<dbReference type="EnsemblPlants" id="AUR62044237-RA">
    <property type="protein sequence ID" value="AUR62044237-RA:cds"/>
    <property type="gene ID" value="AUR62044237"/>
</dbReference>
<dbReference type="InterPro" id="IPR001017">
    <property type="entry name" value="DH_E1"/>
</dbReference>
<dbReference type="Pfam" id="PF02779">
    <property type="entry name" value="Transket_pyr"/>
    <property type="match status" value="1"/>
</dbReference>
<dbReference type="GO" id="GO:0005739">
    <property type="term" value="C:mitochondrion"/>
    <property type="evidence" value="ECO:0007669"/>
    <property type="project" value="TreeGrafter"/>
</dbReference>
<protein>
    <recommendedName>
        <fullName evidence="5">Transketolase-like pyrimidine-binding domain-containing protein</fullName>
    </recommendedName>
</protein>
<comment type="similarity">
    <text evidence="2">Belongs to the alpha-ketoglutarate dehydrogenase family.</text>
</comment>
<dbReference type="AlphaFoldDB" id="A0A803NDP0"/>
<keyword evidence="3" id="KW-0560">Oxidoreductase</keyword>